<dbReference type="HAMAP" id="MF_00815">
    <property type="entry name" value="ATP_synth_gamma_bact"/>
    <property type="match status" value="1"/>
</dbReference>
<dbReference type="RefSeq" id="WP_196280473.1">
    <property type="nucleotide sequence ID" value="NZ_JADQDQ010000001.1"/>
</dbReference>
<keyword evidence="10" id="KW-1003">Cell membrane</keyword>
<comment type="caution">
    <text evidence="11">The sequence shown here is derived from an EMBL/GenBank/DDBJ whole genome shotgun (WGS) entry which is preliminary data.</text>
</comment>
<gene>
    <name evidence="10 11" type="primary">atpG</name>
    <name evidence="11" type="ORF">I2I05_01720</name>
</gene>
<comment type="subunit">
    <text evidence="10">F-type ATPases have 2 components, CF(1) - the catalytic core - and CF(0) - the membrane proton channel. CF(1) has five subunits: alpha(3), beta(3), gamma(1), delta(1), epsilon(1). CF(0) has three main subunits: a, b and c.</text>
</comment>
<keyword evidence="4 10" id="KW-0813">Transport</keyword>
<comment type="similarity">
    <text evidence="3 10">Belongs to the ATPase gamma chain family.</text>
</comment>
<sequence length="307" mass="33396">MASLKEVRSRIQSVSSTQQITKAMKMVAAAKLRRAQDNIIRMRPYAQRLNAILANLTRTTDNDIVSEYGVAREVRRVLVIAVTSDRGLAGAFNSNVFKGVNAAIAERYAGLPAANISYLAIGKKAHDYYTRKGGVVGNFTHVFAKLSFDTVREAAELAMDGFRSGTFDEVVMVYNEFKNVATQIVRTEQLLPLVKVEALAAPATPRDAKAVSALVEATANVDYIFEPSKEEIIQTLIPQSLKIQLYKAVLESNASEHGARMTAMDKATDNAGELLKALKLTYNRTRQAAITTEILEIVGGAEALAAG</sequence>
<dbReference type="InterPro" id="IPR000131">
    <property type="entry name" value="ATP_synth_F1_gsu"/>
</dbReference>
<proteinExistence type="inferred from homology"/>
<evidence type="ECO:0000313" key="11">
    <source>
        <dbReference type="EMBL" id="MBF9236102.1"/>
    </source>
</evidence>
<evidence type="ECO:0000256" key="3">
    <source>
        <dbReference type="ARBA" id="ARBA00007681"/>
    </source>
</evidence>
<comment type="subcellular location">
    <subcellularLocation>
        <location evidence="10">Cell membrane</location>
        <topology evidence="10">Peripheral membrane protein</topology>
    </subcellularLocation>
    <subcellularLocation>
        <location evidence="2">Membrane</location>
        <topology evidence="2">Peripheral membrane protein</topology>
    </subcellularLocation>
</comment>
<keyword evidence="9 10" id="KW-0066">ATP synthesis</keyword>
<keyword evidence="12" id="KW-1185">Reference proteome</keyword>
<dbReference type="Gene3D" id="3.40.1380.10">
    <property type="match status" value="1"/>
</dbReference>
<keyword evidence="7 10" id="KW-0472">Membrane</keyword>
<dbReference type="Pfam" id="PF00231">
    <property type="entry name" value="ATP-synt"/>
    <property type="match status" value="1"/>
</dbReference>
<dbReference type="InterPro" id="IPR035968">
    <property type="entry name" value="ATP_synth_F1_ATPase_gsu"/>
</dbReference>
<evidence type="ECO:0000256" key="1">
    <source>
        <dbReference type="ARBA" id="ARBA00003456"/>
    </source>
</evidence>
<dbReference type="NCBIfam" id="TIGR01146">
    <property type="entry name" value="ATPsyn_F1gamma"/>
    <property type="match status" value="1"/>
</dbReference>
<keyword evidence="5 10" id="KW-0375">Hydrogen ion transport</keyword>
<evidence type="ECO:0000256" key="6">
    <source>
        <dbReference type="ARBA" id="ARBA00023065"/>
    </source>
</evidence>
<evidence type="ECO:0000256" key="5">
    <source>
        <dbReference type="ARBA" id="ARBA00022781"/>
    </source>
</evidence>
<reference evidence="11 12" key="1">
    <citation type="submission" date="2020-11" db="EMBL/GenBank/DDBJ databases">
        <authorList>
            <person name="Kim M.K."/>
        </authorList>
    </citation>
    <scope>NUCLEOTIDE SEQUENCE [LARGE SCALE GENOMIC DNA]</scope>
    <source>
        <strain evidence="11 12">BT683</strain>
    </source>
</reference>
<name>A0ABS0ICM0_9BACT</name>
<evidence type="ECO:0000256" key="7">
    <source>
        <dbReference type="ARBA" id="ARBA00023136"/>
    </source>
</evidence>
<dbReference type="InterPro" id="IPR023632">
    <property type="entry name" value="ATP_synth_F1_gsu_CS"/>
</dbReference>
<dbReference type="PROSITE" id="PS00153">
    <property type="entry name" value="ATPASE_GAMMA"/>
    <property type="match status" value="1"/>
</dbReference>
<dbReference type="EMBL" id="JADQDQ010000001">
    <property type="protein sequence ID" value="MBF9236102.1"/>
    <property type="molecule type" value="Genomic_DNA"/>
</dbReference>
<keyword evidence="6 10" id="KW-0406">Ion transport</keyword>
<dbReference type="Gene3D" id="1.10.287.80">
    <property type="entry name" value="ATP synthase, gamma subunit, helix hairpin domain"/>
    <property type="match status" value="1"/>
</dbReference>
<evidence type="ECO:0000313" key="12">
    <source>
        <dbReference type="Proteomes" id="UP000597617"/>
    </source>
</evidence>
<accession>A0ABS0ICM0</accession>
<organism evidence="11 12">
    <name type="scientific">Hymenobacter jeongseonensis</name>
    <dbReference type="NCBI Taxonomy" id="2791027"/>
    <lineage>
        <taxon>Bacteria</taxon>
        <taxon>Pseudomonadati</taxon>
        <taxon>Bacteroidota</taxon>
        <taxon>Cytophagia</taxon>
        <taxon>Cytophagales</taxon>
        <taxon>Hymenobacteraceae</taxon>
        <taxon>Hymenobacter</taxon>
    </lineage>
</organism>
<dbReference type="SUPFAM" id="SSF52943">
    <property type="entry name" value="ATP synthase (F1-ATPase), gamma subunit"/>
    <property type="match status" value="1"/>
</dbReference>
<dbReference type="PANTHER" id="PTHR11693">
    <property type="entry name" value="ATP SYNTHASE GAMMA CHAIN"/>
    <property type="match status" value="1"/>
</dbReference>
<evidence type="ECO:0000256" key="8">
    <source>
        <dbReference type="ARBA" id="ARBA00023196"/>
    </source>
</evidence>
<evidence type="ECO:0000256" key="9">
    <source>
        <dbReference type="ARBA" id="ARBA00023310"/>
    </source>
</evidence>
<protein>
    <recommendedName>
        <fullName evidence="10">ATP synthase gamma chain</fullName>
    </recommendedName>
    <alternativeName>
        <fullName evidence="10">ATP synthase F1 sector gamma subunit</fullName>
    </alternativeName>
    <alternativeName>
        <fullName evidence="10">F-ATPase gamma subunit</fullName>
    </alternativeName>
</protein>
<evidence type="ECO:0000256" key="10">
    <source>
        <dbReference type="HAMAP-Rule" id="MF_00815"/>
    </source>
</evidence>
<evidence type="ECO:0000256" key="2">
    <source>
        <dbReference type="ARBA" id="ARBA00004170"/>
    </source>
</evidence>
<dbReference type="CDD" id="cd12151">
    <property type="entry name" value="F1-ATPase_gamma"/>
    <property type="match status" value="1"/>
</dbReference>
<dbReference type="Proteomes" id="UP000597617">
    <property type="component" value="Unassembled WGS sequence"/>
</dbReference>
<keyword evidence="8 10" id="KW-0139">CF(1)</keyword>
<dbReference type="PANTHER" id="PTHR11693:SF22">
    <property type="entry name" value="ATP SYNTHASE SUBUNIT GAMMA, MITOCHONDRIAL"/>
    <property type="match status" value="1"/>
</dbReference>
<dbReference type="PRINTS" id="PR00126">
    <property type="entry name" value="ATPASEGAMMA"/>
</dbReference>
<comment type="function">
    <text evidence="1 10">Produces ATP from ADP in the presence of a proton gradient across the membrane. The gamma chain is believed to be important in regulating ATPase activity and the flow of protons through the CF(0) complex.</text>
</comment>
<evidence type="ECO:0000256" key="4">
    <source>
        <dbReference type="ARBA" id="ARBA00022448"/>
    </source>
</evidence>